<dbReference type="Pfam" id="PF00270">
    <property type="entry name" value="DEAD"/>
    <property type="match status" value="1"/>
</dbReference>
<dbReference type="OMA" id="HCLTMCL"/>
<dbReference type="Gene3D" id="3.40.50.300">
    <property type="entry name" value="P-loop containing nucleotide triphosphate hydrolases"/>
    <property type="match status" value="2"/>
</dbReference>
<dbReference type="InterPro" id="IPR011545">
    <property type="entry name" value="DEAD/DEAH_box_helicase_dom"/>
</dbReference>
<dbReference type="InterPro" id="IPR025313">
    <property type="entry name" value="SPB4-like_CTE"/>
</dbReference>
<evidence type="ECO:0000256" key="9">
    <source>
        <dbReference type="SAM" id="MobiDB-lite"/>
    </source>
</evidence>
<dbReference type="KEGG" id="cme:CYME_CMT131C"/>
<feature type="region of interest" description="Disordered" evidence="9">
    <location>
        <begin position="653"/>
        <end position="680"/>
    </location>
</feature>
<keyword evidence="3 7" id="KW-0347">Helicase</keyword>
<dbReference type="InterPro" id="IPR027417">
    <property type="entry name" value="P-loop_NTPase"/>
</dbReference>
<evidence type="ECO:0000259" key="12">
    <source>
        <dbReference type="PROSITE" id="PS51195"/>
    </source>
</evidence>
<feature type="domain" description="DEAD-box RNA helicase Q" evidence="12">
    <location>
        <begin position="60"/>
        <end position="88"/>
    </location>
</feature>
<dbReference type="HOGENOM" id="CLU_003041_26_1_1"/>
<feature type="domain" description="Helicase C-terminal" evidence="11">
    <location>
        <begin position="293"/>
        <end position="457"/>
    </location>
</feature>
<dbReference type="InterPro" id="IPR014001">
    <property type="entry name" value="Helicase_ATP-bd"/>
</dbReference>
<dbReference type="RefSeq" id="XP_005539176.1">
    <property type="nucleotide sequence ID" value="XM_005539119.1"/>
</dbReference>
<dbReference type="InterPro" id="IPR001650">
    <property type="entry name" value="Helicase_C-like"/>
</dbReference>
<dbReference type="CDD" id="cd18787">
    <property type="entry name" value="SF2_C_DEAD"/>
    <property type="match status" value="1"/>
</dbReference>
<evidence type="ECO:0000313" key="13">
    <source>
        <dbReference type="EMBL" id="BAM83140.1"/>
    </source>
</evidence>
<dbReference type="EMBL" id="AP006502">
    <property type="protein sequence ID" value="BAM83140.1"/>
    <property type="molecule type" value="Genomic_DNA"/>
</dbReference>
<name>M1V7I7_CYAM1</name>
<feature type="region of interest" description="Disordered" evidence="9">
    <location>
        <begin position="600"/>
        <end position="632"/>
    </location>
</feature>
<feature type="domain" description="Helicase ATP-binding" evidence="10">
    <location>
        <begin position="91"/>
        <end position="277"/>
    </location>
</feature>
<evidence type="ECO:0000256" key="8">
    <source>
        <dbReference type="SAM" id="Coils"/>
    </source>
</evidence>
<dbReference type="Pfam" id="PF13959">
    <property type="entry name" value="CTE_SPB4"/>
    <property type="match status" value="1"/>
</dbReference>
<dbReference type="SMART" id="SM01178">
    <property type="entry name" value="DUF4217"/>
    <property type="match status" value="1"/>
</dbReference>
<dbReference type="AlphaFoldDB" id="M1V7I7"/>
<dbReference type="GO" id="GO:0003724">
    <property type="term" value="F:RNA helicase activity"/>
    <property type="evidence" value="ECO:0007669"/>
    <property type="project" value="UniProtKB-EC"/>
</dbReference>
<organism evidence="13 14">
    <name type="scientific">Cyanidioschyzon merolae (strain NIES-3377 / 10D)</name>
    <name type="common">Unicellular red alga</name>
    <dbReference type="NCBI Taxonomy" id="280699"/>
    <lineage>
        <taxon>Eukaryota</taxon>
        <taxon>Rhodophyta</taxon>
        <taxon>Bangiophyceae</taxon>
        <taxon>Cyanidiales</taxon>
        <taxon>Cyanidiaceae</taxon>
        <taxon>Cyanidioschyzon</taxon>
    </lineage>
</organism>
<feature type="compositionally biased region" description="Basic and acidic residues" evidence="9">
    <location>
        <begin position="653"/>
        <end position="666"/>
    </location>
</feature>
<dbReference type="eggNOG" id="KOG0343">
    <property type="taxonomic scope" value="Eukaryota"/>
</dbReference>
<gene>
    <name evidence="13" type="ORF">CYME_CMT131C</name>
</gene>
<proteinExistence type="inferred from homology"/>
<dbReference type="GO" id="GO:0016787">
    <property type="term" value="F:hydrolase activity"/>
    <property type="evidence" value="ECO:0007669"/>
    <property type="project" value="UniProtKB-KW"/>
</dbReference>
<dbReference type="Gramene" id="CMT131CT">
    <property type="protein sequence ID" value="CMT131CT"/>
    <property type="gene ID" value="CMT131C"/>
</dbReference>
<protein>
    <recommendedName>
        <fullName evidence="7">ATP-dependent RNA helicase</fullName>
        <ecNumber evidence="7">3.6.4.13</ecNumber>
    </recommendedName>
</protein>
<evidence type="ECO:0000313" key="14">
    <source>
        <dbReference type="Proteomes" id="UP000007014"/>
    </source>
</evidence>
<evidence type="ECO:0000256" key="2">
    <source>
        <dbReference type="ARBA" id="ARBA00022801"/>
    </source>
</evidence>
<sequence>MGLKQKQSAPPKISKRKSRRLDAIAELAELQQRRAQLREVLGENSAASPTDRLRFLSSSRDFSELPLSRRTLQGLKVSGYTKMTPIQRAAIPYALAGRDLLGAARTGSGKTLAFLVPLLERLYLDGFQSQLDGLGAVILTPTRELAYQIFAVLQNVGRFHTFSAGLLIGGSRSTDEERDRLPYMNILIATPGRLLQHLDETPYFTTDRLRFLALDEADRILDLGFAKTIDAIIQQLKSSRRNPATPEEGRQTVLFSATQTRSVRGLARLSLHDPEYIALRDQEQVDGYDMPKRLEQLYVVLDGAFMKLSLLYSFLRSHLKQKILVFLTSCKQVRACYQILCRMRPGLPVLYMNGQMKLSSRLQMYERFAEAPAACMLATDVAARGLDFVDLDWVLQVDAPEDVASYVHRVGRTARYQRDGRALLFLTRGKEETLVQKIYKRTGVSLQRVRIRANSYIDVQKKVSAIVAADAHLKYIVQRGLETYLRHIAIQADKDVFDVTEIDAEALALSWGLAAAPSQLLLAVTDSKQSDERLARDVYGYRQERLETRAATSAAEATSRSELAEAGAPATSSAAMDAAVESEEEIFFSVRGENAHLCEQRDEDNEAQNARRHQSSLAPNHDKENVQESFRPGWLQEEHAAYAARLLEERLAVDAEDRRRDRERLREKRKRRQRELSPEP</sequence>
<comment type="function">
    <text evidence="7">RNA helicase.</text>
</comment>
<evidence type="ECO:0000256" key="4">
    <source>
        <dbReference type="ARBA" id="ARBA00022840"/>
    </source>
</evidence>
<keyword evidence="4 7" id="KW-0067">ATP-binding</keyword>
<dbReference type="SMART" id="SM00490">
    <property type="entry name" value="HELICc"/>
    <property type="match status" value="1"/>
</dbReference>
<dbReference type="GO" id="GO:0003723">
    <property type="term" value="F:RNA binding"/>
    <property type="evidence" value="ECO:0007669"/>
    <property type="project" value="UniProtKB-UniRule"/>
</dbReference>
<dbReference type="PROSITE" id="PS51195">
    <property type="entry name" value="Q_MOTIF"/>
    <property type="match status" value="1"/>
</dbReference>
<comment type="catalytic activity">
    <reaction evidence="7">
        <text>ATP + H2O = ADP + phosphate + H(+)</text>
        <dbReference type="Rhea" id="RHEA:13065"/>
        <dbReference type="ChEBI" id="CHEBI:15377"/>
        <dbReference type="ChEBI" id="CHEBI:15378"/>
        <dbReference type="ChEBI" id="CHEBI:30616"/>
        <dbReference type="ChEBI" id="CHEBI:43474"/>
        <dbReference type="ChEBI" id="CHEBI:456216"/>
        <dbReference type="EC" id="3.6.4.13"/>
    </reaction>
</comment>
<dbReference type="GeneID" id="16997934"/>
<dbReference type="PANTHER" id="PTHR24031">
    <property type="entry name" value="RNA HELICASE"/>
    <property type="match status" value="1"/>
</dbReference>
<keyword evidence="8" id="KW-0175">Coiled coil</keyword>
<dbReference type="Pfam" id="PF00271">
    <property type="entry name" value="Helicase_C"/>
    <property type="match status" value="1"/>
</dbReference>
<evidence type="ECO:0000256" key="3">
    <source>
        <dbReference type="ARBA" id="ARBA00022806"/>
    </source>
</evidence>
<dbReference type="Proteomes" id="UP000007014">
    <property type="component" value="Chromosome 20"/>
</dbReference>
<feature type="coiled-coil region" evidence="8">
    <location>
        <begin position="20"/>
        <end position="47"/>
    </location>
</feature>
<evidence type="ECO:0000256" key="7">
    <source>
        <dbReference type="RuleBase" id="RU365068"/>
    </source>
</evidence>
<dbReference type="SUPFAM" id="SSF52540">
    <property type="entry name" value="P-loop containing nucleoside triphosphate hydrolases"/>
    <property type="match status" value="2"/>
</dbReference>
<dbReference type="STRING" id="280699.M1V7I7"/>
<reference evidence="13 14" key="2">
    <citation type="journal article" date="2007" name="BMC Biol.">
        <title>A 100%-complete sequence reveals unusually simple genomic features in the hot-spring red alga Cyanidioschyzon merolae.</title>
        <authorList>
            <person name="Nozaki H."/>
            <person name="Takano H."/>
            <person name="Misumi O."/>
            <person name="Terasawa K."/>
            <person name="Matsuzaki M."/>
            <person name="Maruyama S."/>
            <person name="Nishida K."/>
            <person name="Yagisawa F."/>
            <person name="Yoshida Y."/>
            <person name="Fujiwara T."/>
            <person name="Takio S."/>
            <person name="Tamura K."/>
            <person name="Chung S.J."/>
            <person name="Nakamura S."/>
            <person name="Kuroiwa H."/>
            <person name="Tanaka K."/>
            <person name="Sato N."/>
            <person name="Kuroiwa T."/>
        </authorList>
    </citation>
    <scope>NUCLEOTIDE SEQUENCE [LARGE SCALE GENOMIC DNA]</scope>
    <source>
        <strain evidence="13 14">10D</strain>
    </source>
</reference>
<dbReference type="PROSITE" id="PS51192">
    <property type="entry name" value="HELICASE_ATP_BIND_1"/>
    <property type="match status" value="1"/>
</dbReference>
<dbReference type="SMART" id="SM00487">
    <property type="entry name" value="DEXDc"/>
    <property type="match status" value="1"/>
</dbReference>
<comment type="domain">
    <text evidence="7">The Q motif is unique to and characteristic of the DEAD box family of RNA helicases and controls ATP binding and hydrolysis.</text>
</comment>
<feature type="region of interest" description="Disordered" evidence="9">
    <location>
        <begin position="549"/>
        <end position="576"/>
    </location>
</feature>
<evidence type="ECO:0000259" key="11">
    <source>
        <dbReference type="PROSITE" id="PS51194"/>
    </source>
</evidence>
<feature type="short sequence motif" description="Q motif" evidence="6">
    <location>
        <begin position="60"/>
        <end position="88"/>
    </location>
</feature>
<evidence type="ECO:0000256" key="1">
    <source>
        <dbReference type="ARBA" id="ARBA00022741"/>
    </source>
</evidence>
<evidence type="ECO:0000256" key="5">
    <source>
        <dbReference type="ARBA" id="ARBA00022884"/>
    </source>
</evidence>
<comment type="similarity">
    <text evidence="7">Belongs to the DEAD box helicase family.</text>
</comment>
<dbReference type="InterPro" id="IPR014014">
    <property type="entry name" value="RNA_helicase_DEAD_Q_motif"/>
</dbReference>
<dbReference type="GO" id="GO:0005524">
    <property type="term" value="F:ATP binding"/>
    <property type="evidence" value="ECO:0007669"/>
    <property type="project" value="UniProtKB-UniRule"/>
</dbReference>
<reference evidence="13 14" key="1">
    <citation type="journal article" date="2004" name="Nature">
        <title>Genome sequence of the ultrasmall unicellular red alga Cyanidioschyzon merolae 10D.</title>
        <authorList>
            <person name="Matsuzaki M."/>
            <person name="Misumi O."/>
            <person name="Shin-i T."/>
            <person name="Maruyama S."/>
            <person name="Takahara M."/>
            <person name="Miyagishima S."/>
            <person name="Mori T."/>
            <person name="Nishida K."/>
            <person name="Yagisawa F."/>
            <person name="Nishida K."/>
            <person name="Yoshida Y."/>
            <person name="Nishimura Y."/>
            <person name="Nakao S."/>
            <person name="Kobayashi T."/>
            <person name="Momoyama Y."/>
            <person name="Higashiyama T."/>
            <person name="Minoda A."/>
            <person name="Sano M."/>
            <person name="Nomoto H."/>
            <person name="Oishi K."/>
            <person name="Hayashi H."/>
            <person name="Ohta F."/>
            <person name="Nishizaka S."/>
            <person name="Haga S."/>
            <person name="Miura S."/>
            <person name="Morishita T."/>
            <person name="Kabeya Y."/>
            <person name="Terasawa K."/>
            <person name="Suzuki Y."/>
            <person name="Ishii Y."/>
            <person name="Asakawa S."/>
            <person name="Takano H."/>
            <person name="Ohta N."/>
            <person name="Kuroiwa H."/>
            <person name="Tanaka K."/>
            <person name="Shimizu N."/>
            <person name="Sugano S."/>
            <person name="Sato N."/>
            <person name="Nozaki H."/>
            <person name="Ogasawara N."/>
            <person name="Kohara Y."/>
            <person name="Kuroiwa T."/>
        </authorList>
    </citation>
    <scope>NUCLEOTIDE SEQUENCE [LARGE SCALE GENOMIC DNA]</scope>
    <source>
        <strain evidence="13 14">10D</strain>
    </source>
</reference>
<evidence type="ECO:0000256" key="6">
    <source>
        <dbReference type="PROSITE-ProRule" id="PRU00552"/>
    </source>
</evidence>
<keyword evidence="14" id="KW-1185">Reference proteome</keyword>
<evidence type="ECO:0000259" key="10">
    <source>
        <dbReference type="PROSITE" id="PS51192"/>
    </source>
</evidence>
<dbReference type="OrthoDB" id="10259640at2759"/>
<keyword evidence="1 7" id="KW-0547">Nucleotide-binding</keyword>
<accession>M1V7I7</accession>
<keyword evidence="2 7" id="KW-0378">Hydrolase</keyword>
<dbReference type="PROSITE" id="PS51194">
    <property type="entry name" value="HELICASE_CTER"/>
    <property type="match status" value="1"/>
</dbReference>
<dbReference type="EC" id="3.6.4.13" evidence="7"/>
<dbReference type="CDD" id="cd17941">
    <property type="entry name" value="DEADc_DDX10"/>
    <property type="match status" value="1"/>
</dbReference>
<keyword evidence="5 7" id="KW-0694">RNA-binding</keyword>